<reference evidence="1" key="1">
    <citation type="journal article" date="2023" name="G3 (Bethesda)">
        <title>A reference genome for the long-term kleptoplast-retaining sea slug Elysia crispata morphotype clarki.</title>
        <authorList>
            <person name="Eastman K.E."/>
            <person name="Pendleton A.L."/>
            <person name="Shaikh M.A."/>
            <person name="Suttiyut T."/>
            <person name="Ogas R."/>
            <person name="Tomko P."/>
            <person name="Gavelis G."/>
            <person name="Widhalm J.R."/>
            <person name="Wisecaver J.H."/>
        </authorList>
    </citation>
    <scope>NUCLEOTIDE SEQUENCE</scope>
    <source>
        <strain evidence="1">ECLA1</strain>
    </source>
</reference>
<keyword evidence="2" id="KW-1185">Reference proteome</keyword>
<proteinExistence type="predicted"/>
<dbReference type="EMBL" id="JAWDGP010001916">
    <property type="protein sequence ID" value="KAK3786986.1"/>
    <property type="molecule type" value="Genomic_DNA"/>
</dbReference>
<sequence>MIGSFWRYLWSVELGLDKDHGGARVKDDLQIEISDTCQCSACPGPRHHRTILRSKTARSTIFSNQPSPPPPSNPLSPLSYIYIPSLGYITSCWALRDSQGVRRDWFRGLVRHQLGSCLVAHYQVTRHSWRTSVQALVIYFTVTFSAHNAAVEPESLQSPLACARLTWSLGSGPNQPIRTTEA</sequence>
<organism evidence="1 2">
    <name type="scientific">Elysia crispata</name>
    <name type="common">lettuce slug</name>
    <dbReference type="NCBI Taxonomy" id="231223"/>
    <lineage>
        <taxon>Eukaryota</taxon>
        <taxon>Metazoa</taxon>
        <taxon>Spiralia</taxon>
        <taxon>Lophotrochozoa</taxon>
        <taxon>Mollusca</taxon>
        <taxon>Gastropoda</taxon>
        <taxon>Heterobranchia</taxon>
        <taxon>Euthyneura</taxon>
        <taxon>Panpulmonata</taxon>
        <taxon>Sacoglossa</taxon>
        <taxon>Placobranchoidea</taxon>
        <taxon>Plakobranchidae</taxon>
        <taxon>Elysia</taxon>
    </lineage>
</organism>
<protein>
    <submittedName>
        <fullName evidence="1">Uncharacterized protein</fullName>
    </submittedName>
</protein>
<evidence type="ECO:0000313" key="2">
    <source>
        <dbReference type="Proteomes" id="UP001283361"/>
    </source>
</evidence>
<comment type="caution">
    <text evidence="1">The sequence shown here is derived from an EMBL/GenBank/DDBJ whole genome shotgun (WGS) entry which is preliminary data.</text>
</comment>
<name>A0AAE1AH41_9GAST</name>
<dbReference type="Proteomes" id="UP001283361">
    <property type="component" value="Unassembled WGS sequence"/>
</dbReference>
<evidence type="ECO:0000313" key="1">
    <source>
        <dbReference type="EMBL" id="KAK3786986.1"/>
    </source>
</evidence>
<accession>A0AAE1AH41</accession>
<dbReference type="AlphaFoldDB" id="A0AAE1AH41"/>
<gene>
    <name evidence="1" type="ORF">RRG08_052619</name>
</gene>